<evidence type="ECO:0000313" key="2">
    <source>
        <dbReference type="Proteomes" id="UP001152759"/>
    </source>
</evidence>
<sequence length="323" mass="37299">MSPYTKINELKVEEKQRYTIIVILKYFVKAPKITQKGTYYHSKIAVTDESVAPQDFKVSIFCPLARHPPLPINSVLRIRGIKVEAYKSIVDGRIFGSENIDIINPFHPTVIRKLDEAAKQRLIELVSAFPYFFDELRLALKPNKSLLNSQLITFEDTQFKLFSVSTGENQTLIGVLNEIRDCTLDEDTKMWNFSIFITDNTLYPSSLRVFVKCSFDSMPNLSRYAVIYLRNVKVQRSQYIFEGHVEEGKDILDLNLACGRLLSDLDEKKLSTLPDKENVKTRIDELMKWCQLQYGKIAEITQLSSVFKIKWEPLTSENIHEIS</sequence>
<accession>A0A9P0F5K6</accession>
<dbReference type="EMBL" id="OU963865">
    <property type="protein sequence ID" value="CAH0388989.1"/>
    <property type="molecule type" value="Genomic_DNA"/>
</dbReference>
<dbReference type="Proteomes" id="UP001152759">
    <property type="component" value="Chromosome 4"/>
</dbReference>
<gene>
    <name evidence="1" type="ORF">BEMITA_LOCUS7864</name>
</gene>
<dbReference type="InterPro" id="IPR012340">
    <property type="entry name" value="NA-bd_OB-fold"/>
</dbReference>
<keyword evidence="2" id="KW-1185">Reference proteome</keyword>
<evidence type="ECO:0000313" key="1">
    <source>
        <dbReference type="EMBL" id="CAH0388989.1"/>
    </source>
</evidence>
<evidence type="ECO:0008006" key="3">
    <source>
        <dbReference type="Google" id="ProtNLM"/>
    </source>
</evidence>
<reference evidence="1" key="1">
    <citation type="submission" date="2021-12" db="EMBL/GenBank/DDBJ databases">
        <authorList>
            <person name="King R."/>
        </authorList>
    </citation>
    <scope>NUCLEOTIDE SEQUENCE</scope>
</reference>
<dbReference type="Gene3D" id="2.40.50.140">
    <property type="entry name" value="Nucleic acid-binding proteins"/>
    <property type="match status" value="2"/>
</dbReference>
<organism evidence="1 2">
    <name type="scientific">Bemisia tabaci</name>
    <name type="common">Sweetpotato whitefly</name>
    <name type="synonym">Aleurodes tabaci</name>
    <dbReference type="NCBI Taxonomy" id="7038"/>
    <lineage>
        <taxon>Eukaryota</taxon>
        <taxon>Metazoa</taxon>
        <taxon>Ecdysozoa</taxon>
        <taxon>Arthropoda</taxon>
        <taxon>Hexapoda</taxon>
        <taxon>Insecta</taxon>
        <taxon>Pterygota</taxon>
        <taxon>Neoptera</taxon>
        <taxon>Paraneoptera</taxon>
        <taxon>Hemiptera</taxon>
        <taxon>Sternorrhyncha</taxon>
        <taxon>Aleyrodoidea</taxon>
        <taxon>Aleyrodidae</taxon>
        <taxon>Aleyrodinae</taxon>
        <taxon>Bemisia</taxon>
    </lineage>
</organism>
<name>A0A9P0F5K6_BEMTA</name>
<dbReference type="AlphaFoldDB" id="A0A9P0F5K6"/>
<proteinExistence type="predicted"/>
<protein>
    <recommendedName>
        <fullName evidence="3">Telomeric single stranded DNA binding POT1/Cdc13 domain-containing protein</fullName>
    </recommendedName>
</protein>